<proteinExistence type="inferred from homology"/>
<feature type="binding site" evidence="8">
    <location>
        <position position="5"/>
    </location>
    <ligand>
        <name>Mg(2+)</name>
        <dbReference type="ChEBI" id="CHEBI:18420"/>
    </ligand>
</feature>
<accession>A0A147GMZ5</accession>
<dbReference type="GO" id="GO:0000287">
    <property type="term" value="F:magnesium ion binding"/>
    <property type="evidence" value="ECO:0007669"/>
    <property type="project" value="UniProtKB-UniRule"/>
</dbReference>
<evidence type="ECO:0000313" key="11">
    <source>
        <dbReference type="Proteomes" id="UP000072741"/>
    </source>
</evidence>
<evidence type="ECO:0000313" key="10">
    <source>
        <dbReference type="EMBL" id="KTT14916.1"/>
    </source>
</evidence>
<dbReference type="InterPro" id="IPR050556">
    <property type="entry name" value="Type_II_TA_system_RNase"/>
</dbReference>
<evidence type="ECO:0000256" key="1">
    <source>
        <dbReference type="ARBA" id="ARBA00001946"/>
    </source>
</evidence>
<protein>
    <recommendedName>
        <fullName evidence="8">Ribonuclease VapC</fullName>
        <shortName evidence="8">RNase VapC</shortName>
        <ecNumber evidence="8">3.1.-.-</ecNumber>
    </recommendedName>
    <alternativeName>
        <fullName evidence="8">Toxin VapC</fullName>
    </alternativeName>
</protein>
<dbReference type="PANTHER" id="PTHR33653:SF1">
    <property type="entry name" value="RIBONUCLEASE VAPC2"/>
    <property type="match status" value="1"/>
</dbReference>
<organism evidence="10 11">
    <name type="scientific">Pseudacidovorax intermedius</name>
    <dbReference type="NCBI Taxonomy" id="433924"/>
    <lineage>
        <taxon>Bacteria</taxon>
        <taxon>Pseudomonadati</taxon>
        <taxon>Pseudomonadota</taxon>
        <taxon>Betaproteobacteria</taxon>
        <taxon>Burkholderiales</taxon>
        <taxon>Comamonadaceae</taxon>
        <taxon>Pseudacidovorax</taxon>
    </lineage>
</organism>
<keyword evidence="4 8" id="KW-0479">Metal-binding</keyword>
<dbReference type="HAMAP" id="MF_00265">
    <property type="entry name" value="VapC_Nob1"/>
    <property type="match status" value="1"/>
</dbReference>
<keyword evidence="11" id="KW-1185">Reference proteome</keyword>
<dbReference type="Proteomes" id="UP000072741">
    <property type="component" value="Unassembled WGS sequence"/>
</dbReference>
<keyword evidence="6 8" id="KW-0460">Magnesium</keyword>
<keyword evidence="8" id="KW-0800">Toxin</keyword>
<dbReference type="PANTHER" id="PTHR33653">
    <property type="entry name" value="RIBONUCLEASE VAPC2"/>
    <property type="match status" value="1"/>
</dbReference>
<dbReference type="RefSeq" id="WP_058644086.1">
    <property type="nucleotide sequence ID" value="NZ_LDSL01000166.1"/>
</dbReference>
<comment type="function">
    <text evidence="8">Toxic component of a toxin-antitoxin (TA) system. An RNase.</text>
</comment>
<reference evidence="10" key="1">
    <citation type="journal article" date="2016" name="Front. Microbiol.">
        <title>Genomic Resource of Rice Seed Associated Bacteria.</title>
        <authorList>
            <person name="Midha S."/>
            <person name="Bansal K."/>
            <person name="Sharma S."/>
            <person name="Kumar N."/>
            <person name="Patil P.P."/>
            <person name="Chaudhry V."/>
            <person name="Patil P.B."/>
        </authorList>
    </citation>
    <scope>NUCLEOTIDE SEQUENCE [LARGE SCALE GENOMIC DNA]</scope>
    <source>
        <strain evidence="10">NS331</strain>
    </source>
</reference>
<feature type="domain" description="PIN" evidence="9">
    <location>
        <begin position="3"/>
        <end position="124"/>
    </location>
</feature>
<evidence type="ECO:0000256" key="8">
    <source>
        <dbReference type="HAMAP-Rule" id="MF_00265"/>
    </source>
</evidence>
<evidence type="ECO:0000256" key="3">
    <source>
        <dbReference type="ARBA" id="ARBA00022722"/>
    </source>
</evidence>
<keyword evidence="2 8" id="KW-1277">Toxin-antitoxin system</keyword>
<keyword evidence="5 8" id="KW-0378">Hydrolase</keyword>
<evidence type="ECO:0000256" key="6">
    <source>
        <dbReference type="ARBA" id="ARBA00022842"/>
    </source>
</evidence>
<evidence type="ECO:0000259" key="9">
    <source>
        <dbReference type="Pfam" id="PF01850"/>
    </source>
</evidence>
<dbReference type="InterPro" id="IPR002716">
    <property type="entry name" value="PIN_dom"/>
</dbReference>
<keyword evidence="3 8" id="KW-0540">Nuclease</keyword>
<dbReference type="GO" id="GO:0090729">
    <property type="term" value="F:toxin activity"/>
    <property type="evidence" value="ECO:0007669"/>
    <property type="project" value="UniProtKB-KW"/>
</dbReference>
<feature type="binding site" evidence="8">
    <location>
        <position position="98"/>
    </location>
    <ligand>
        <name>Mg(2+)</name>
        <dbReference type="ChEBI" id="CHEBI:18420"/>
    </ligand>
</feature>
<evidence type="ECO:0000256" key="7">
    <source>
        <dbReference type="ARBA" id="ARBA00038093"/>
    </source>
</evidence>
<dbReference type="GO" id="GO:0004540">
    <property type="term" value="F:RNA nuclease activity"/>
    <property type="evidence" value="ECO:0007669"/>
    <property type="project" value="InterPro"/>
</dbReference>
<comment type="similarity">
    <text evidence="7 8">Belongs to the PINc/VapC protein family.</text>
</comment>
<dbReference type="EC" id="3.1.-.-" evidence="8"/>
<dbReference type="AlphaFoldDB" id="A0A147GMZ5"/>
<dbReference type="InterPro" id="IPR029060">
    <property type="entry name" value="PIN-like_dom_sf"/>
</dbReference>
<gene>
    <name evidence="8" type="primary">vapC</name>
    <name evidence="10" type="ORF">NS331_22105</name>
</gene>
<dbReference type="GO" id="GO:0016787">
    <property type="term" value="F:hydrolase activity"/>
    <property type="evidence" value="ECO:0007669"/>
    <property type="project" value="UniProtKB-KW"/>
</dbReference>
<dbReference type="Pfam" id="PF01850">
    <property type="entry name" value="PIN"/>
    <property type="match status" value="1"/>
</dbReference>
<sequence length="130" mass="14694">MMTVDSSVWIDFFRNRETPKTSALRMLMEGNEDQLVLLDLVLMEVLRGFAHDREWRLAREALAALPIATAGGEAVALRAADIYRRQRRRGITVRSPIDLMVAAWCVEHGCALLHGDRDFDGIDGLIGWKD</sequence>
<evidence type="ECO:0000256" key="5">
    <source>
        <dbReference type="ARBA" id="ARBA00022801"/>
    </source>
</evidence>
<comment type="caution">
    <text evidence="10">The sequence shown here is derived from an EMBL/GenBank/DDBJ whole genome shotgun (WGS) entry which is preliminary data.</text>
</comment>
<name>A0A147GMZ5_9BURK</name>
<evidence type="ECO:0000256" key="4">
    <source>
        <dbReference type="ARBA" id="ARBA00022723"/>
    </source>
</evidence>
<dbReference type="InterPro" id="IPR022907">
    <property type="entry name" value="VapC_family"/>
</dbReference>
<dbReference type="SUPFAM" id="SSF88723">
    <property type="entry name" value="PIN domain-like"/>
    <property type="match status" value="1"/>
</dbReference>
<dbReference type="OrthoDB" id="9811788at2"/>
<dbReference type="Gene3D" id="3.40.50.1010">
    <property type="entry name" value="5'-nuclease"/>
    <property type="match status" value="1"/>
</dbReference>
<dbReference type="EMBL" id="LDSL01000166">
    <property type="protein sequence ID" value="KTT14916.1"/>
    <property type="molecule type" value="Genomic_DNA"/>
</dbReference>
<evidence type="ECO:0000256" key="2">
    <source>
        <dbReference type="ARBA" id="ARBA00022649"/>
    </source>
</evidence>
<comment type="cofactor">
    <cofactor evidence="1 8">
        <name>Mg(2+)</name>
        <dbReference type="ChEBI" id="CHEBI:18420"/>
    </cofactor>
</comment>